<comment type="caution">
    <text evidence="2">The sequence shown here is derived from an EMBL/GenBank/DDBJ whole genome shotgun (WGS) entry which is preliminary data.</text>
</comment>
<dbReference type="AlphaFoldDB" id="A0A2G3E1S3"/>
<name>A0A2G3E1S3_9FIRM</name>
<feature type="region of interest" description="Disordered" evidence="1">
    <location>
        <begin position="38"/>
        <end position="57"/>
    </location>
</feature>
<reference evidence="2 3" key="2">
    <citation type="submission" date="2017-10" db="EMBL/GenBank/DDBJ databases">
        <authorList>
            <person name="Banno H."/>
            <person name="Chua N.-H."/>
        </authorList>
    </citation>
    <scope>NUCLEOTIDE SEQUENCE [LARGE SCALE GENOMIC DNA]</scope>
    <source>
        <strain evidence="2 3">JK623</strain>
    </source>
</reference>
<evidence type="ECO:0000256" key="1">
    <source>
        <dbReference type="SAM" id="MobiDB-lite"/>
    </source>
</evidence>
<keyword evidence="3" id="KW-1185">Reference proteome</keyword>
<dbReference type="EMBL" id="PDYG01000074">
    <property type="protein sequence ID" value="PHU37218.1"/>
    <property type="molecule type" value="Genomic_DNA"/>
</dbReference>
<evidence type="ECO:0000313" key="2">
    <source>
        <dbReference type="EMBL" id="PHU37218.1"/>
    </source>
</evidence>
<proteinExistence type="predicted"/>
<gene>
    <name evidence="2" type="ORF">CSX02_09440</name>
</gene>
<reference evidence="2 3" key="1">
    <citation type="submission" date="2017-10" db="EMBL/GenBank/DDBJ databases">
        <title>Resolving the taxonomy of Roseburia spp., Eubacterium rectale and Agathobacter spp. through phylogenomic analysis.</title>
        <authorList>
            <person name="Sheridan P.O."/>
            <person name="Walker A.W."/>
            <person name="Duncan S.H."/>
            <person name="Scott K.P."/>
            <person name="Toole P.W.O."/>
            <person name="Luis P."/>
            <person name="Flint H.J."/>
        </authorList>
    </citation>
    <scope>NUCLEOTIDE SEQUENCE [LARGE SCALE GENOMIC DNA]</scope>
    <source>
        <strain evidence="2 3">JK623</strain>
    </source>
</reference>
<evidence type="ECO:0000313" key="3">
    <source>
        <dbReference type="Proteomes" id="UP000224563"/>
    </source>
</evidence>
<protein>
    <submittedName>
        <fullName evidence="2">Uncharacterized protein</fullName>
    </submittedName>
</protein>
<dbReference type="Proteomes" id="UP000224563">
    <property type="component" value="Unassembled WGS sequence"/>
</dbReference>
<organism evidence="2 3">
    <name type="scientific">Agathobacter ruminis</name>
    <dbReference type="NCBI Taxonomy" id="1712665"/>
    <lineage>
        <taxon>Bacteria</taxon>
        <taxon>Bacillati</taxon>
        <taxon>Bacillota</taxon>
        <taxon>Clostridia</taxon>
        <taxon>Lachnospirales</taxon>
        <taxon>Lachnospiraceae</taxon>
        <taxon>Agathobacter</taxon>
    </lineage>
</organism>
<dbReference type="RefSeq" id="WP_099386495.1">
    <property type="nucleotide sequence ID" value="NZ_JANSWH010000039.1"/>
</dbReference>
<accession>A0A2G3E1S3</accession>
<sequence>MGGIIVIIVIILLIMRADNNAKKQKQMQALQQERRQQTAYTQPVRQQQTVYQQPVRQQPYERTPKAVPPAMKRSAEPDIVKKAKKNVNRFAGEDVTLEQLQTEHQHSEKVATAKAAYVEKEEALHRQYHENPDEFLQNENLLGSVEDLMVKGYDGNLSFERDFLGEGLDMINRFVV</sequence>